<evidence type="ECO:0000313" key="1">
    <source>
        <dbReference type="EMBL" id="KPM06748.1"/>
    </source>
</evidence>
<comment type="caution">
    <text evidence="1">The sequence shown here is derived from an EMBL/GenBank/DDBJ whole genome shotgun (WGS) entry which is preliminary data.</text>
</comment>
<name>A0A132A708_SARSC</name>
<organism evidence="1 2">
    <name type="scientific">Sarcoptes scabiei</name>
    <name type="common">Itch mite</name>
    <name type="synonym">Acarus scabiei</name>
    <dbReference type="NCBI Taxonomy" id="52283"/>
    <lineage>
        <taxon>Eukaryota</taxon>
        <taxon>Metazoa</taxon>
        <taxon>Ecdysozoa</taxon>
        <taxon>Arthropoda</taxon>
        <taxon>Chelicerata</taxon>
        <taxon>Arachnida</taxon>
        <taxon>Acari</taxon>
        <taxon>Acariformes</taxon>
        <taxon>Sarcoptiformes</taxon>
        <taxon>Astigmata</taxon>
        <taxon>Psoroptidia</taxon>
        <taxon>Sarcoptoidea</taxon>
        <taxon>Sarcoptidae</taxon>
        <taxon>Sarcoptinae</taxon>
        <taxon>Sarcoptes</taxon>
    </lineage>
</organism>
<gene>
    <name evidence="1" type="ORF">QR98_0052260</name>
</gene>
<protein>
    <submittedName>
        <fullName evidence="1">Uncharacterized protein</fullName>
    </submittedName>
</protein>
<evidence type="ECO:0000313" key="2">
    <source>
        <dbReference type="Proteomes" id="UP000616769"/>
    </source>
</evidence>
<reference evidence="1 2" key="1">
    <citation type="journal article" date="2015" name="Parasit. Vectors">
        <title>Draft genome of the scabies mite.</title>
        <authorList>
            <person name="Rider S.D.Jr."/>
            <person name="Morgan M.S."/>
            <person name="Arlian L.G."/>
        </authorList>
    </citation>
    <scope>NUCLEOTIDE SEQUENCE [LARGE SCALE GENOMIC DNA]</scope>
    <source>
        <strain evidence="1">Arlian Lab</strain>
    </source>
</reference>
<dbReference type="VEuPathDB" id="VectorBase:SSCA006401"/>
<dbReference type="EMBL" id="JXLN01011088">
    <property type="protein sequence ID" value="KPM06748.1"/>
    <property type="molecule type" value="Genomic_DNA"/>
</dbReference>
<dbReference type="OrthoDB" id="10400051at2759"/>
<dbReference type="Proteomes" id="UP000616769">
    <property type="component" value="Unassembled WGS sequence"/>
</dbReference>
<proteinExistence type="predicted"/>
<dbReference type="AlphaFoldDB" id="A0A132A708"/>
<accession>A0A132A708</accession>
<sequence length="122" mass="14038">MFSLRFFVMLILIVTFVFERRLALPLQNESDRENDLESWRKWIFDYGRNLNKDISNLLHKSISSFNEQINQFVAKIPSVNRGLRPKSNSISNTILPASVSPPVKQIAEALSNLTKRISSTDN</sequence>